<keyword evidence="1" id="KW-0175">Coiled coil</keyword>
<evidence type="ECO:0000256" key="1">
    <source>
        <dbReference type="SAM" id="Coils"/>
    </source>
</evidence>
<dbReference type="EMBL" id="ML122250">
    <property type="protein sequence ID" value="RPD67254.1"/>
    <property type="molecule type" value="Genomic_DNA"/>
</dbReference>
<organism evidence="2 3">
    <name type="scientific">Lentinus tigrinus ALCF2SS1-6</name>
    <dbReference type="NCBI Taxonomy" id="1328759"/>
    <lineage>
        <taxon>Eukaryota</taxon>
        <taxon>Fungi</taxon>
        <taxon>Dikarya</taxon>
        <taxon>Basidiomycota</taxon>
        <taxon>Agaricomycotina</taxon>
        <taxon>Agaricomycetes</taxon>
        <taxon>Polyporales</taxon>
        <taxon>Polyporaceae</taxon>
        <taxon>Lentinus</taxon>
    </lineage>
</organism>
<feature type="coiled-coil region" evidence="1">
    <location>
        <begin position="163"/>
        <end position="190"/>
    </location>
</feature>
<dbReference type="OrthoDB" id="2736048at2759"/>
<gene>
    <name evidence="2" type="ORF">L227DRAFT_605654</name>
</gene>
<keyword evidence="3" id="KW-1185">Reference proteome</keyword>
<protein>
    <submittedName>
        <fullName evidence="2">Uncharacterized protein</fullName>
    </submittedName>
</protein>
<accession>A0A5C2SUX7</accession>
<name>A0A5C2SUX7_9APHY</name>
<evidence type="ECO:0000313" key="3">
    <source>
        <dbReference type="Proteomes" id="UP000313359"/>
    </source>
</evidence>
<sequence>MSSVRSAVKSKDPAVRKLKAILYAENSERATLVKVPTSSHPSRDGIGNPRCPSFESILGFDARTHEAWVTCEDTAGKPHKFLVAAQYRPGCDYNRALQEVWAPSAWKGELLVMRGGYQSFVVDIGGSLYKRLAKEAVRRFLIETHNLTDKLAQETMPTIVPNLQRVDREVASLRKGLNAANDQILELEAETALERSSKERLQMELRRSAQRIDADARKLLELEEHHMKTLNEYDDAKVAYLARYRTLEATHAALQLERDMLSENLKDTETERNDWRSKCEARESLSDAASSACEGRVRFLEAENSSLQCESSHYREKCDGLWNQVQELTDALETAKTDYVNLEFSCEERFERLRSKMDCRRATPLHITAHRAVQTESLPPVVDRGVQWAAAAASENLLVPAHSSSESQHGERTLSYDSAVQIVPDATPPSKFLLTMATILSWCNGETKSDCSAPCDLSLRPWGLIGEDTSDPTLSGDDLLLTATTSIAGDLDQTNPAAASCLDTQDEGVLVERTPHVATHPEPLTTSVQGNALSLHNAEGVRNVLPWRAFALPADSAEAGLGRFTKLVLLGRLVMDGILPFSTMLPRCICTDKSAE</sequence>
<dbReference type="STRING" id="1328759.A0A5C2SUX7"/>
<evidence type="ECO:0000313" key="2">
    <source>
        <dbReference type="EMBL" id="RPD67254.1"/>
    </source>
</evidence>
<dbReference type="AlphaFoldDB" id="A0A5C2SUX7"/>
<reference evidence="2" key="1">
    <citation type="journal article" date="2018" name="Genome Biol. Evol.">
        <title>Genomics and development of Lentinus tigrinus, a white-rot wood-decaying mushroom with dimorphic fruiting bodies.</title>
        <authorList>
            <person name="Wu B."/>
            <person name="Xu Z."/>
            <person name="Knudson A."/>
            <person name="Carlson A."/>
            <person name="Chen N."/>
            <person name="Kovaka S."/>
            <person name="LaButti K."/>
            <person name="Lipzen A."/>
            <person name="Pennachio C."/>
            <person name="Riley R."/>
            <person name="Schakwitz W."/>
            <person name="Umezawa K."/>
            <person name="Ohm R.A."/>
            <person name="Grigoriev I.V."/>
            <person name="Nagy L.G."/>
            <person name="Gibbons J."/>
            <person name="Hibbett D."/>
        </authorList>
    </citation>
    <scope>NUCLEOTIDE SEQUENCE [LARGE SCALE GENOMIC DNA]</scope>
    <source>
        <strain evidence="2">ALCF2SS1-6</strain>
    </source>
</reference>
<proteinExistence type="predicted"/>
<dbReference type="Proteomes" id="UP000313359">
    <property type="component" value="Unassembled WGS sequence"/>
</dbReference>
<feature type="coiled-coil region" evidence="1">
    <location>
        <begin position="244"/>
        <end position="278"/>
    </location>
</feature>